<keyword evidence="1" id="KW-0677">Repeat</keyword>
<evidence type="ECO:0000256" key="2">
    <source>
        <dbReference type="ARBA" id="ARBA00022837"/>
    </source>
</evidence>
<evidence type="ECO:0000313" key="6">
    <source>
        <dbReference type="Proteomes" id="UP001634394"/>
    </source>
</evidence>
<keyword evidence="3" id="KW-0732">Signal</keyword>
<dbReference type="Pfam" id="PF13202">
    <property type="entry name" value="EF-hand_5"/>
    <property type="match status" value="1"/>
</dbReference>
<organism evidence="5 6">
    <name type="scientific">Sinanodonta woodiana</name>
    <name type="common">Chinese pond mussel</name>
    <name type="synonym">Anodonta woodiana</name>
    <dbReference type="NCBI Taxonomy" id="1069815"/>
    <lineage>
        <taxon>Eukaryota</taxon>
        <taxon>Metazoa</taxon>
        <taxon>Spiralia</taxon>
        <taxon>Lophotrochozoa</taxon>
        <taxon>Mollusca</taxon>
        <taxon>Bivalvia</taxon>
        <taxon>Autobranchia</taxon>
        <taxon>Heteroconchia</taxon>
        <taxon>Palaeoheterodonta</taxon>
        <taxon>Unionida</taxon>
        <taxon>Unionoidea</taxon>
        <taxon>Unionidae</taxon>
        <taxon>Unioninae</taxon>
        <taxon>Sinanodonta</taxon>
    </lineage>
</organism>
<evidence type="ECO:0000259" key="4">
    <source>
        <dbReference type="PROSITE" id="PS50222"/>
    </source>
</evidence>
<dbReference type="PROSITE" id="PS00018">
    <property type="entry name" value="EF_HAND_1"/>
    <property type="match status" value="1"/>
</dbReference>
<dbReference type="EMBL" id="JBJQND010000016">
    <property type="protein sequence ID" value="KAL3847316.1"/>
    <property type="molecule type" value="Genomic_DNA"/>
</dbReference>
<dbReference type="InterPro" id="IPR011992">
    <property type="entry name" value="EF-hand-dom_pair"/>
</dbReference>
<comment type="caution">
    <text evidence="5">The sequence shown here is derived from an EMBL/GenBank/DDBJ whole genome shotgun (WGS) entry which is preliminary data.</text>
</comment>
<evidence type="ECO:0000256" key="3">
    <source>
        <dbReference type="SAM" id="SignalP"/>
    </source>
</evidence>
<evidence type="ECO:0000256" key="1">
    <source>
        <dbReference type="ARBA" id="ARBA00022737"/>
    </source>
</evidence>
<dbReference type="InterPro" id="IPR002048">
    <property type="entry name" value="EF_hand_dom"/>
</dbReference>
<feature type="domain" description="EF-hand" evidence="4">
    <location>
        <begin position="136"/>
        <end position="171"/>
    </location>
</feature>
<dbReference type="Gene3D" id="1.10.238.10">
    <property type="entry name" value="EF-hand"/>
    <property type="match status" value="2"/>
</dbReference>
<gene>
    <name evidence="5" type="ORF">ACJMK2_018231</name>
</gene>
<feature type="signal peptide" evidence="3">
    <location>
        <begin position="1"/>
        <end position="24"/>
    </location>
</feature>
<proteinExistence type="predicted"/>
<dbReference type="AlphaFoldDB" id="A0ABD3UEG3"/>
<dbReference type="PROSITE" id="PS50222">
    <property type="entry name" value="EF_HAND_2"/>
    <property type="match status" value="2"/>
</dbReference>
<sequence length="207" mass="23588">MFDSIISVMALSLLLNIYMLTVDASILTQANKASQKSFMPLRQTEFKRSTEESNSDNEPCFSVSHLKALKEQFQNYIDKDHDGKASFDEMYAYLLKYSPSVTKETVEEFLAKRDKDGDGSVDFIPDYLLEISAPDYDTATAMEWFQLEDLNNDGFVSKDELIKIAMNVGMPRQEAEQTAMGYYMSADQNGDSRLSWEGNDVINRSHF</sequence>
<dbReference type="InterPro" id="IPR050230">
    <property type="entry name" value="CALM/Myosin/TropC-like"/>
</dbReference>
<protein>
    <recommendedName>
        <fullName evidence="4">EF-hand domain-containing protein</fullName>
    </recommendedName>
</protein>
<dbReference type="PANTHER" id="PTHR23048">
    <property type="entry name" value="MYOSIN LIGHT CHAIN 1, 3"/>
    <property type="match status" value="1"/>
</dbReference>
<evidence type="ECO:0000313" key="5">
    <source>
        <dbReference type="EMBL" id="KAL3847316.1"/>
    </source>
</evidence>
<accession>A0ABD3UEG3</accession>
<name>A0ABD3UEG3_SINWO</name>
<dbReference type="Proteomes" id="UP001634394">
    <property type="component" value="Unassembled WGS sequence"/>
</dbReference>
<feature type="domain" description="EF-hand" evidence="4">
    <location>
        <begin position="64"/>
        <end position="100"/>
    </location>
</feature>
<dbReference type="CDD" id="cd00051">
    <property type="entry name" value="EFh"/>
    <property type="match status" value="1"/>
</dbReference>
<feature type="chain" id="PRO_5044847212" description="EF-hand domain-containing protein" evidence="3">
    <location>
        <begin position="25"/>
        <end position="207"/>
    </location>
</feature>
<dbReference type="PANTHER" id="PTHR23048:SF0">
    <property type="entry name" value="CALMODULIN LIKE 3"/>
    <property type="match status" value="1"/>
</dbReference>
<keyword evidence="6" id="KW-1185">Reference proteome</keyword>
<keyword evidence="2" id="KW-0106">Calcium</keyword>
<reference evidence="5 6" key="1">
    <citation type="submission" date="2024-11" db="EMBL/GenBank/DDBJ databases">
        <title>Chromosome-level genome assembly of the freshwater bivalve Anodonta woodiana.</title>
        <authorList>
            <person name="Chen X."/>
        </authorList>
    </citation>
    <scope>NUCLEOTIDE SEQUENCE [LARGE SCALE GENOMIC DNA]</scope>
    <source>
        <strain evidence="5">MN2024</strain>
        <tissue evidence="5">Gills</tissue>
    </source>
</reference>
<dbReference type="InterPro" id="IPR018247">
    <property type="entry name" value="EF_Hand_1_Ca_BS"/>
</dbReference>
<dbReference type="SUPFAM" id="SSF47473">
    <property type="entry name" value="EF-hand"/>
    <property type="match status" value="1"/>
</dbReference>